<dbReference type="PANTHER" id="PTHR47359">
    <property type="entry name" value="PEPTIDOGLYCAN DL-ENDOPEPTIDASE CWLO"/>
    <property type="match status" value="1"/>
</dbReference>
<keyword evidence="3" id="KW-0378">Hydrolase</keyword>
<reference evidence="7" key="1">
    <citation type="journal article" date="2014" name="Int. J. Syst. Evol. Microbiol.">
        <title>Complete genome sequence of Corynebacterium casei LMG S-19264T (=DSM 44701T), isolated from a smear-ripened cheese.</title>
        <authorList>
            <consortium name="US DOE Joint Genome Institute (JGI-PGF)"/>
            <person name="Walter F."/>
            <person name="Albersmeier A."/>
            <person name="Kalinowski J."/>
            <person name="Ruckert C."/>
        </authorList>
    </citation>
    <scope>NUCLEOTIDE SEQUENCE</scope>
    <source>
        <strain evidence="7">CGMCC 4.7430</strain>
    </source>
</reference>
<dbReference type="PANTHER" id="PTHR47359:SF3">
    <property type="entry name" value="NLP_P60 DOMAIN-CONTAINING PROTEIN-RELATED"/>
    <property type="match status" value="1"/>
</dbReference>
<keyword evidence="5" id="KW-0812">Transmembrane</keyword>
<dbReference type="EMBL" id="BMNK01000012">
    <property type="protein sequence ID" value="GGP12259.1"/>
    <property type="molecule type" value="Genomic_DNA"/>
</dbReference>
<dbReference type="Pfam" id="PF00877">
    <property type="entry name" value="NLPC_P60"/>
    <property type="match status" value="1"/>
</dbReference>
<evidence type="ECO:0000313" key="7">
    <source>
        <dbReference type="EMBL" id="GGP12259.1"/>
    </source>
</evidence>
<comment type="caution">
    <text evidence="7">The sequence shown here is derived from an EMBL/GenBank/DDBJ whole genome shotgun (WGS) entry which is preliminary data.</text>
</comment>
<evidence type="ECO:0000256" key="1">
    <source>
        <dbReference type="ARBA" id="ARBA00007074"/>
    </source>
</evidence>
<dbReference type="PROSITE" id="PS51935">
    <property type="entry name" value="NLPC_P60"/>
    <property type="match status" value="1"/>
</dbReference>
<dbReference type="Gene3D" id="3.90.1720.10">
    <property type="entry name" value="endopeptidase domain like (from Nostoc punctiforme)"/>
    <property type="match status" value="1"/>
</dbReference>
<reference evidence="7" key="2">
    <citation type="submission" date="2020-09" db="EMBL/GenBank/DDBJ databases">
        <authorList>
            <person name="Sun Q."/>
            <person name="Zhou Y."/>
        </authorList>
    </citation>
    <scope>NUCLEOTIDE SEQUENCE</scope>
    <source>
        <strain evidence="7">CGMCC 4.7430</strain>
    </source>
</reference>
<accession>A0A918A928</accession>
<evidence type="ECO:0000256" key="5">
    <source>
        <dbReference type="SAM" id="Phobius"/>
    </source>
</evidence>
<evidence type="ECO:0000313" key="8">
    <source>
        <dbReference type="Proteomes" id="UP000660745"/>
    </source>
</evidence>
<keyword evidence="5" id="KW-0472">Membrane</keyword>
<dbReference type="Proteomes" id="UP000660745">
    <property type="component" value="Unassembled WGS sequence"/>
</dbReference>
<feature type="transmembrane region" description="Helical" evidence="5">
    <location>
        <begin position="6"/>
        <end position="28"/>
    </location>
</feature>
<feature type="domain" description="NlpC/P60" evidence="6">
    <location>
        <begin position="150"/>
        <end position="288"/>
    </location>
</feature>
<evidence type="ECO:0000256" key="2">
    <source>
        <dbReference type="ARBA" id="ARBA00022670"/>
    </source>
</evidence>
<protein>
    <recommendedName>
        <fullName evidence="6">NlpC/P60 domain-containing protein</fullName>
    </recommendedName>
</protein>
<keyword evidence="2" id="KW-0645">Protease</keyword>
<dbReference type="AlphaFoldDB" id="A0A918A928"/>
<keyword evidence="8" id="KW-1185">Reference proteome</keyword>
<comment type="similarity">
    <text evidence="1">Belongs to the peptidase C40 family.</text>
</comment>
<dbReference type="GO" id="GO:0006508">
    <property type="term" value="P:proteolysis"/>
    <property type="evidence" value="ECO:0007669"/>
    <property type="project" value="UniProtKB-KW"/>
</dbReference>
<evidence type="ECO:0000256" key="4">
    <source>
        <dbReference type="ARBA" id="ARBA00022807"/>
    </source>
</evidence>
<evidence type="ECO:0000259" key="6">
    <source>
        <dbReference type="PROSITE" id="PS51935"/>
    </source>
</evidence>
<sequence>MIAETGLTKILPAVGGLVFGVVLIISGLGGGARYAMAFADLVCSYSFAPSQAVLDTADSQRTPGLSRPQNLKLSAAEETELRAVIKTAATLGIPRTDAINDAASVLADRMTGDDPAAIRNRAEQAVTAISGELCTELSAEGLPSDSVAGVGRGAVAVRAALAMRGVPYSWGGGGPNGPSYGIGHGAQTKGFDCSGLAEYAWTRAGTRVGGDTSAQWNAGTRVPRSQIRPGDLIFFAHNSKNPATIHHVGIAIDSTRMVHAPSTGSTVRVETWAGVPSREQGFIGIVRP</sequence>
<proteinExistence type="inferred from homology"/>
<dbReference type="GO" id="GO:0008234">
    <property type="term" value="F:cysteine-type peptidase activity"/>
    <property type="evidence" value="ECO:0007669"/>
    <property type="project" value="UniProtKB-KW"/>
</dbReference>
<evidence type="ECO:0000256" key="3">
    <source>
        <dbReference type="ARBA" id="ARBA00022801"/>
    </source>
</evidence>
<dbReference type="SUPFAM" id="SSF54001">
    <property type="entry name" value="Cysteine proteinases"/>
    <property type="match status" value="1"/>
</dbReference>
<name>A0A918A928_9ACTN</name>
<organism evidence="7 8">
    <name type="scientific">Nonomuraea glycinis</name>
    <dbReference type="NCBI Taxonomy" id="2047744"/>
    <lineage>
        <taxon>Bacteria</taxon>
        <taxon>Bacillati</taxon>
        <taxon>Actinomycetota</taxon>
        <taxon>Actinomycetes</taxon>
        <taxon>Streptosporangiales</taxon>
        <taxon>Streptosporangiaceae</taxon>
        <taxon>Nonomuraea</taxon>
    </lineage>
</organism>
<gene>
    <name evidence="7" type="ORF">GCM10012278_59330</name>
</gene>
<dbReference type="InterPro" id="IPR000064">
    <property type="entry name" value="NLP_P60_dom"/>
</dbReference>
<dbReference type="InterPro" id="IPR051794">
    <property type="entry name" value="PG_Endopeptidase_C40"/>
</dbReference>
<keyword evidence="5" id="KW-1133">Transmembrane helix</keyword>
<keyword evidence="4" id="KW-0788">Thiol protease</keyword>
<dbReference type="InterPro" id="IPR038765">
    <property type="entry name" value="Papain-like_cys_pep_sf"/>
</dbReference>